<proteinExistence type="predicted"/>
<dbReference type="AlphaFoldDB" id="A0AAD5T9M5"/>
<name>A0AAD5T9M5_9FUNG</name>
<accession>A0AAD5T9M5</accession>
<organism evidence="2 3">
    <name type="scientific">Physocladia obscura</name>
    <dbReference type="NCBI Taxonomy" id="109957"/>
    <lineage>
        <taxon>Eukaryota</taxon>
        <taxon>Fungi</taxon>
        <taxon>Fungi incertae sedis</taxon>
        <taxon>Chytridiomycota</taxon>
        <taxon>Chytridiomycota incertae sedis</taxon>
        <taxon>Chytridiomycetes</taxon>
        <taxon>Chytridiales</taxon>
        <taxon>Chytriomycetaceae</taxon>
        <taxon>Physocladia</taxon>
    </lineage>
</organism>
<dbReference type="GO" id="GO:0008270">
    <property type="term" value="F:zinc ion binding"/>
    <property type="evidence" value="ECO:0007669"/>
    <property type="project" value="InterPro"/>
</dbReference>
<dbReference type="EMBL" id="JADGJH010000030">
    <property type="protein sequence ID" value="KAJ3141459.1"/>
    <property type="molecule type" value="Genomic_DNA"/>
</dbReference>
<dbReference type="GO" id="GO:0000981">
    <property type="term" value="F:DNA-binding transcription factor activity, RNA polymerase II-specific"/>
    <property type="evidence" value="ECO:0007669"/>
    <property type="project" value="InterPro"/>
</dbReference>
<dbReference type="SUPFAM" id="SSF57701">
    <property type="entry name" value="Zn2/Cys6 DNA-binding domain"/>
    <property type="match status" value="1"/>
</dbReference>
<feature type="compositionally biased region" description="Basic and acidic residues" evidence="1">
    <location>
        <begin position="547"/>
        <end position="561"/>
    </location>
</feature>
<evidence type="ECO:0000256" key="1">
    <source>
        <dbReference type="SAM" id="MobiDB-lite"/>
    </source>
</evidence>
<feature type="region of interest" description="Disordered" evidence="1">
    <location>
        <begin position="545"/>
        <end position="583"/>
    </location>
</feature>
<feature type="region of interest" description="Disordered" evidence="1">
    <location>
        <begin position="182"/>
        <end position="204"/>
    </location>
</feature>
<gene>
    <name evidence="2" type="ORF">HK100_006469</name>
</gene>
<dbReference type="Proteomes" id="UP001211907">
    <property type="component" value="Unassembled WGS sequence"/>
</dbReference>
<evidence type="ECO:0000313" key="2">
    <source>
        <dbReference type="EMBL" id="KAJ3141459.1"/>
    </source>
</evidence>
<feature type="region of interest" description="Disordered" evidence="1">
    <location>
        <begin position="22"/>
        <end position="53"/>
    </location>
</feature>
<keyword evidence="3" id="KW-1185">Reference proteome</keyword>
<dbReference type="InterPro" id="IPR036864">
    <property type="entry name" value="Zn2-C6_fun-type_DNA-bd_sf"/>
</dbReference>
<feature type="compositionally biased region" description="Acidic residues" evidence="1">
    <location>
        <begin position="562"/>
        <end position="583"/>
    </location>
</feature>
<protein>
    <submittedName>
        <fullName evidence="2">Uncharacterized protein</fullName>
    </submittedName>
</protein>
<reference evidence="2" key="1">
    <citation type="submission" date="2020-05" db="EMBL/GenBank/DDBJ databases">
        <title>Phylogenomic resolution of chytrid fungi.</title>
        <authorList>
            <person name="Stajich J.E."/>
            <person name="Amses K."/>
            <person name="Simmons R."/>
            <person name="Seto K."/>
            <person name="Myers J."/>
            <person name="Bonds A."/>
            <person name="Quandt C.A."/>
            <person name="Barry K."/>
            <person name="Liu P."/>
            <person name="Grigoriev I."/>
            <person name="Longcore J.E."/>
            <person name="James T.Y."/>
        </authorList>
    </citation>
    <scope>NUCLEOTIDE SEQUENCE</scope>
    <source>
        <strain evidence="2">JEL0513</strain>
    </source>
</reference>
<evidence type="ECO:0000313" key="3">
    <source>
        <dbReference type="Proteomes" id="UP001211907"/>
    </source>
</evidence>
<feature type="region of interest" description="Disordered" evidence="1">
    <location>
        <begin position="372"/>
        <end position="396"/>
    </location>
</feature>
<comment type="caution">
    <text evidence="2">The sequence shown here is derived from an EMBL/GenBank/DDBJ whole genome shotgun (WGS) entry which is preliminary data.</text>
</comment>
<feature type="compositionally biased region" description="Low complexity" evidence="1">
    <location>
        <begin position="380"/>
        <end position="394"/>
    </location>
</feature>
<sequence length="583" mass="65893">MEVINESLTMMQSRMAQIAQIAQTGKLSQPPQQQQQVKSTQKEPGKGGKGRPRLFDISSYESRAHIVPTACSSKDRAKYKIKRFLCRHCGRLLSSRSSLWGSHLRQCSERTIPLPSWAVVDEIENPEELKNHIRRTNFSVVENQSIICIHCKQNIYRGYPETREQYAKHVRACLKRKSGQTQTFSPAESVHTDGEATSPPDIQKLRPSTEARCQHCRVYFMKCSRVVSPNVSDSSYTPCESCLKLNIPCYISTNPQTIPTYNPTMSGLRMVRFQNDIAPSNFPNYGFWSRDIGTHFAGFPRLISENAESSLLPEFVEPDSIFGRRQQRNPTFEKSIPISNPPLQSSSASLLQSRPSIPLLFPLTSPTATVTTAISDDESPQQSPSPQKPSLPSAKKIRIKRTYTKKLARYIPVLPRLYKSTAITTTTVNTETRRREHVVHRVIRKRWIGSAVRRDFGVLVIERDVSARHLSVLRALRTRVLARVEEAQGFSRAVEREIGGESGVVRRASDKVLRRRGVYMFGTISKKWQKVVRGVCGVAGKYSSKQNRREQVQDDGVRLGSDDDDDYCGSESDDDGFGVEEEK</sequence>